<proteinExistence type="predicted"/>
<sequence length="282" mass="30892">MPNIRIFSDSTSDLPAGLIEQYGIGIVPLYVVFEDQTYRDGVDLTPSQLFDKVARQGKLPKSAAPSPADFGQAFAPYIEKGERILYISLSSELSSTYQNARIAADDFDPGSVTVFDSLNLSTAIGIQVLQAARLAAAGLEIDEIVRKLERMRPEVETEFAIDTLEYLHKGGRCSGMQNLIGSLLSIRPIIKVNDGKMTPAYKVRGKREKAIDKMLQNLLVNKDRIDGPVVVVNAHAEKDAIQMREFILRETNVTEVLMPSAGCVISTHCGPGTIGLMYAKKS</sequence>
<comment type="caution">
    <text evidence="2">The sequence shown here is derived from an EMBL/GenBank/DDBJ whole genome shotgun (WGS) entry which is preliminary data.</text>
</comment>
<dbReference type="Proteomes" id="UP000605427">
    <property type="component" value="Unassembled WGS sequence"/>
</dbReference>
<dbReference type="InterPro" id="IPR043168">
    <property type="entry name" value="DegV_C"/>
</dbReference>
<evidence type="ECO:0000313" key="3">
    <source>
        <dbReference type="Proteomes" id="UP000605427"/>
    </source>
</evidence>
<reference evidence="3" key="1">
    <citation type="journal article" date="2019" name="Int. J. Syst. Evol. Microbiol.">
        <title>The Global Catalogue of Microorganisms (GCM) 10K type strain sequencing project: providing services to taxonomists for standard genome sequencing and annotation.</title>
        <authorList>
            <consortium name="The Broad Institute Genomics Platform"/>
            <consortium name="The Broad Institute Genome Sequencing Center for Infectious Disease"/>
            <person name="Wu L."/>
            <person name="Ma J."/>
        </authorList>
    </citation>
    <scope>NUCLEOTIDE SEQUENCE [LARGE SCALE GENOMIC DNA]</scope>
    <source>
        <strain evidence="3">CCM 8702</strain>
    </source>
</reference>
<keyword evidence="1" id="KW-0446">Lipid-binding</keyword>
<name>A0ABQ2A629_9BACL</name>
<dbReference type="InterPro" id="IPR003797">
    <property type="entry name" value="DegV"/>
</dbReference>
<dbReference type="InterPro" id="IPR050270">
    <property type="entry name" value="DegV_domain_contain"/>
</dbReference>
<dbReference type="Gene3D" id="3.40.50.10170">
    <property type="match status" value="1"/>
</dbReference>
<dbReference type="EMBL" id="BMDD01000005">
    <property type="protein sequence ID" value="GGH85104.1"/>
    <property type="molecule type" value="Genomic_DNA"/>
</dbReference>
<accession>A0ABQ2A629</accession>
<gene>
    <name evidence="2" type="ORF">GCM10007362_41750</name>
</gene>
<dbReference type="SUPFAM" id="SSF82549">
    <property type="entry name" value="DAK1/DegV-like"/>
    <property type="match status" value="1"/>
</dbReference>
<keyword evidence="3" id="KW-1185">Reference proteome</keyword>
<dbReference type="PANTHER" id="PTHR33434">
    <property type="entry name" value="DEGV DOMAIN-CONTAINING PROTEIN DR_1986-RELATED"/>
    <property type="match status" value="1"/>
</dbReference>
<organism evidence="2 3">
    <name type="scientific">Saccharibacillus endophyticus</name>
    <dbReference type="NCBI Taxonomy" id="2060666"/>
    <lineage>
        <taxon>Bacteria</taxon>
        <taxon>Bacillati</taxon>
        <taxon>Bacillota</taxon>
        <taxon>Bacilli</taxon>
        <taxon>Bacillales</taxon>
        <taxon>Paenibacillaceae</taxon>
        <taxon>Saccharibacillus</taxon>
    </lineage>
</organism>
<evidence type="ECO:0000256" key="1">
    <source>
        <dbReference type="ARBA" id="ARBA00023121"/>
    </source>
</evidence>
<protein>
    <submittedName>
        <fullName evidence="2">DegV family protein</fullName>
    </submittedName>
</protein>
<dbReference type="PROSITE" id="PS51482">
    <property type="entry name" value="DEGV"/>
    <property type="match status" value="1"/>
</dbReference>
<dbReference type="NCBIfam" id="TIGR00762">
    <property type="entry name" value="DegV"/>
    <property type="match status" value="1"/>
</dbReference>
<evidence type="ECO:0000313" key="2">
    <source>
        <dbReference type="EMBL" id="GGH85104.1"/>
    </source>
</evidence>
<dbReference type="Gene3D" id="3.30.1180.10">
    <property type="match status" value="1"/>
</dbReference>
<dbReference type="PANTHER" id="PTHR33434:SF2">
    <property type="entry name" value="FATTY ACID-BINDING PROTEIN TM_1468"/>
    <property type="match status" value="1"/>
</dbReference>
<dbReference type="Pfam" id="PF02645">
    <property type="entry name" value="DegV"/>
    <property type="match status" value="1"/>
</dbReference>
<dbReference type="RefSeq" id="WP_172241798.1">
    <property type="nucleotide sequence ID" value="NZ_BMDD01000005.1"/>
</dbReference>